<organism evidence="2 3">
    <name type="scientific">Ectopseudomonas khazarica</name>
    <dbReference type="NCBI Taxonomy" id="2502979"/>
    <lineage>
        <taxon>Bacteria</taxon>
        <taxon>Pseudomonadati</taxon>
        <taxon>Pseudomonadota</taxon>
        <taxon>Gammaproteobacteria</taxon>
        <taxon>Pseudomonadales</taxon>
        <taxon>Pseudomonadaceae</taxon>
        <taxon>Ectopseudomonas</taxon>
    </lineage>
</organism>
<protein>
    <submittedName>
        <fullName evidence="2">Phage abortive infection protein</fullName>
    </submittedName>
</protein>
<dbReference type="InterPro" id="IPR031709">
    <property type="entry name" value="PutAbiC"/>
</dbReference>
<dbReference type="EMBL" id="JBHEGD010000001">
    <property type="protein sequence ID" value="MFH6597384.1"/>
    <property type="molecule type" value="Genomic_DNA"/>
</dbReference>
<keyword evidence="1" id="KW-0472">Membrane</keyword>
<accession>A0ABW7M9A6</accession>
<evidence type="ECO:0000313" key="3">
    <source>
        <dbReference type="Proteomes" id="UP001609932"/>
    </source>
</evidence>
<gene>
    <name evidence="2" type="ORF">ACEVAQ_01400</name>
</gene>
<keyword evidence="1" id="KW-0812">Transmembrane</keyword>
<name>A0ABW7M9A6_9GAMM</name>
<keyword evidence="3" id="KW-1185">Reference proteome</keyword>
<reference evidence="2 3" key="1">
    <citation type="submission" date="2024-09" db="EMBL/GenBank/DDBJ databases">
        <title>Elucidation of the Bokeelamides from Bacteria Associated with Moon Snail Egg Collars.</title>
        <authorList>
            <person name="Campbell R."/>
            <person name="Piedl K."/>
            <person name="Mevers E."/>
        </authorList>
    </citation>
    <scope>NUCLEOTIDE SEQUENCE [LARGE SCALE GENOMIC DNA]</scope>
    <source>
        <strain evidence="2 3">EM133</strain>
    </source>
</reference>
<sequence length="279" mass="32674">MKGSIFNVVNVLEQKGELDLNRFILGIIFIPFLGAAGIAIFYWWRLSENGISQNPEQWGQLGDFFGGLLNPTFAFFSLLALCYTLALQFVQSRKVAEFNAIQKFESFLFELIRMHRDNLNGIDLWNGETKKETRGRDCFVVFLKWISKNYKDVEVSVPVMNRLEMAYRKFYDDDQKKVEVGHYFRNLYHVFKFIDESPMFDESSKARYAKVVRAQLSTPELALLFFNGMYEKGKNFKEYIERYTLLLDLTPRDLRIKDVSMDDMLSIYAKSAFEDSNIT</sequence>
<evidence type="ECO:0000256" key="1">
    <source>
        <dbReference type="SAM" id="Phobius"/>
    </source>
</evidence>
<feature type="transmembrane region" description="Helical" evidence="1">
    <location>
        <begin position="23"/>
        <end position="44"/>
    </location>
</feature>
<proteinExistence type="predicted"/>
<feature type="transmembrane region" description="Helical" evidence="1">
    <location>
        <begin position="64"/>
        <end position="86"/>
    </location>
</feature>
<keyword evidence="1" id="KW-1133">Transmembrane helix</keyword>
<evidence type="ECO:0000313" key="2">
    <source>
        <dbReference type="EMBL" id="MFH6597384.1"/>
    </source>
</evidence>
<dbReference type="Pfam" id="PF16872">
    <property type="entry name" value="putAbiC"/>
    <property type="match status" value="1"/>
</dbReference>
<dbReference type="RefSeq" id="WP_395272000.1">
    <property type="nucleotide sequence ID" value="NZ_JBHEGD010000001.1"/>
</dbReference>
<dbReference type="Proteomes" id="UP001609932">
    <property type="component" value="Unassembled WGS sequence"/>
</dbReference>
<comment type="caution">
    <text evidence="2">The sequence shown here is derived from an EMBL/GenBank/DDBJ whole genome shotgun (WGS) entry which is preliminary data.</text>
</comment>